<name>A0ABQ7KWL3_BRACM</name>
<dbReference type="Proteomes" id="UP000823674">
    <property type="component" value="Chromosome A07"/>
</dbReference>
<sequence>AYNTTRCYSTQCGGFVQTNITIAFEAAITRTSAFEGPQFDIMIPIWKNWWLRLGCNMVLVRMRRRSSMPKQYWHDTIVHMGSVKISEKDFRKAAYVCDI</sequence>
<comment type="caution">
    <text evidence="2">The sequence shown here is derived from an EMBL/GenBank/DDBJ whole genome shotgun (WGS) entry which is preliminary data.</text>
</comment>
<feature type="non-terminal residue" evidence="2">
    <location>
        <position position="1"/>
    </location>
</feature>
<organism evidence="2 3">
    <name type="scientific">Brassica rapa subsp. trilocularis</name>
    <dbReference type="NCBI Taxonomy" id="1813537"/>
    <lineage>
        <taxon>Eukaryota</taxon>
        <taxon>Viridiplantae</taxon>
        <taxon>Streptophyta</taxon>
        <taxon>Embryophyta</taxon>
        <taxon>Tracheophyta</taxon>
        <taxon>Spermatophyta</taxon>
        <taxon>Magnoliopsida</taxon>
        <taxon>eudicotyledons</taxon>
        <taxon>Gunneridae</taxon>
        <taxon>Pentapetalae</taxon>
        <taxon>rosids</taxon>
        <taxon>malvids</taxon>
        <taxon>Brassicales</taxon>
        <taxon>Brassicaceae</taxon>
        <taxon>Brassiceae</taxon>
        <taxon>Brassica</taxon>
    </lineage>
</organism>
<accession>A0ABQ7KWL3</accession>
<keyword evidence="3" id="KW-1185">Reference proteome</keyword>
<evidence type="ECO:0000259" key="1">
    <source>
        <dbReference type="Pfam" id="PF03080"/>
    </source>
</evidence>
<dbReference type="EMBL" id="JADBGQ010000009">
    <property type="protein sequence ID" value="KAG5378678.1"/>
    <property type="molecule type" value="Genomic_DNA"/>
</dbReference>
<reference evidence="2 3" key="1">
    <citation type="submission" date="2021-03" db="EMBL/GenBank/DDBJ databases">
        <authorList>
            <person name="King G.J."/>
            <person name="Bancroft I."/>
            <person name="Baten A."/>
            <person name="Bloomfield J."/>
            <person name="Borpatragohain P."/>
            <person name="He Z."/>
            <person name="Irish N."/>
            <person name="Irwin J."/>
            <person name="Liu K."/>
            <person name="Mauleon R.P."/>
            <person name="Moore J."/>
            <person name="Morris R."/>
            <person name="Ostergaard L."/>
            <person name="Wang B."/>
            <person name="Wells R."/>
        </authorList>
    </citation>
    <scope>NUCLEOTIDE SEQUENCE [LARGE SCALE GENOMIC DNA]</scope>
    <source>
        <strain evidence="2">R-o-18</strain>
        <tissue evidence="2">Leaf</tissue>
    </source>
</reference>
<protein>
    <recommendedName>
        <fullName evidence="1">Neprosin PEP catalytic domain-containing protein</fullName>
    </recommendedName>
</protein>
<evidence type="ECO:0000313" key="2">
    <source>
        <dbReference type="EMBL" id="KAG5378678.1"/>
    </source>
</evidence>
<proteinExistence type="predicted"/>
<evidence type="ECO:0000313" key="3">
    <source>
        <dbReference type="Proteomes" id="UP000823674"/>
    </source>
</evidence>
<gene>
    <name evidence="2" type="primary">A07p011390.1_BraROA</name>
    <name evidence="2" type="ORF">IGI04_026520</name>
</gene>
<dbReference type="InterPro" id="IPR004314">
    <property type="entry name" value="Neprosin"/>
</dbReference>
<feature type="domain" description="Neprosin PEP catalytic" evidence="1">
    <location>
        <begin position="2"/>
        <end position="54"/>
    </location>
</feature>
<dbReference type="Pfam" id="PF03080">
    <property type="entry name" value="Neprosin"/>
    <property type="match status" value="1"/>
</dbReference>